<keyword evidence="4 7" id="KW-0812">Transmembrane</keyword>
<proteinExistence type="inferred from homology"/>
<keyword evidence="2 7" id="KW-0813">Transport</keyword>
<dbReference type="RefSeq" id="WP_089839006.1">
    <property type="nucleotide sequence ID" value="NZ_FNBN01000017.1"/>
</dbReference>
<dbReference type="Pfam" id="PF14905">
    <property type="entry name" value="OMP_b-brl_3"/>
    <property type="match status" value="1"/>
</dbReference>
<keyword evidence="6 7" id="KW-0998">Cell outer membrane</keyword>
<feature type="domain" description="TonB-dependent receptor plug" evidence="10">
    <location>
        <begin position="134"/>
        <end position="223"/>
    </location>
</feature>
<name>A0A1G8E6K6_CHIFI</name>
<dbReference type="PROSITE" id="PS52016">
    <property type="entry name" value="TONB_DEPENDENT_REC_3"/>
    <property type="match status" value="1"/>
</dbReference>
<evidence type="ECO:0000256" key="8">
    <source>
        <dbReference type="SAM" id="MobiDB-lite"/>
    </source>
</evidence>
<dbReference type="Proteomes" id="UP000199045">
    <property type="component" value="Unassembled WGS sequence"/>
</dbReference>
<feature type="domain" description="Outer membrane protein beta-barrel" evidence="11">
    <location>
        <begin position="379"/>
        <end position="787"/>
    </location>
</feature>
<dbReference type="SUPFAM" id="SSF56935">
    <property type="entry name" value="Porins"/>
    <property type="match status" value="1"/>
</dbReference>
<reference evidence="12 13" key="1">
    <citation type="submission" date="2016-10" db="EMBL/GenBank/DDBJ databases">
        <authorList>
            <person name="de Groot N.N."/>
        </authorList>
    </citation>
    <scope>NUCLEOTIDE SEQUENCE [LARGE SCALE GENOMIC DNA]</scope>
    <source>
        <strain evidence="12 13">DSM 527</strain>
    </source>
</reference>
<dbReference type="Gene3D" id="2.170.130.10">
    <property type="entry name" value="TonB-dependent receptor, plug domain"/>
    <property type="match status" value="1"/>
</dbReference>
<keyword evidence="12" id="KW-0675">Receptor</keyword>
<dbReference type="AlphaFoldDB" id="A0A1G8E6K6"/>
<organism evidence="12 13">
    <name type="scientific">Chitinophaga filiformis</name>
    <name type="common">Myxococcus filiformis</name>
    <name type="synonym">Flexibacter filiformis</name>
    <dbReference type="NCBI Taxonomy" id="104663"/>
    <lineage>
        <taxon>Bacteria</taxon>
        <taxon>Pseudomonadati</taxon>
        <taxon>Bacteroidota</taxon>
        <taxon>Chitinophagia</taxon>
        <taxon>Chitinophagales</taxon>
        <taxon>Chitinophagaceae</taxon>
        <taxon>Chitinophaga</taxon>
    </lineage>
</organism>
<evidence type="ECO:0000259" key="11">
    <source>
        <dbReference type="Pfam" id="PF14905"/>
    </source>
</evidence>
<dbReference type="InterPro" id="IPR037066">
    <property type="entry name" value="Plug_dom_sf"/>
</dbReference>
<evidence type="ECO:0000256" key="2">
    <source>
        <dbReference type="ARBA" id="ARBA00022448"/>
    </source>
</evidence>
<accession>A0A1G8E6K6</accession>
<evidence type="ECO:0000313" key="13">
    <source>
        <dbReference type="Proteomes" id="UP000199045"/>
    </source>
</evidence>
<dbReference type="InterPro" id="IPR012910">
    <property type="entry name" value="Plug_dom"/>
</dbReference>
<evidence type="ECO:0000256" key="9">
    <source>
        <dbReference type="SAM" id="SignalP"/>
    </source>
</evidence>
<keyword evidence="5 7" id="KW-0472">Membrane</keyword>
<dbReference type="GO" id="GO:0009279">
    <property type="term" value="C:cell outer membrane"/>
    <property type="evidence" value="ECO:0007669"/>
    <property type="project" value="UniProtKB-SubCell"/>
</dbReference>
<evidence type="ECO:0000259" key="10">
    <source>
        <dbReference type="Pfam" id="PF07715"/>
    </source>
</evidence>
<feature type="signal peptide" evidence="9">
    <location>
        <begin position="1"/>
        <end position="19"/>
    </location>
</feature>
<evidence type="ECO:0000256" key="5">
    <source>
        <dbReference type="ARBA" id="ARBA00023136"/>
    </source>
</evidence>
<keyword evidence="3 7" id="KW-1134">Transmembrane beta strand</keyword>
<protein>
    <submittedName>
        <fullName evidence="12">Outer membrane receptor proteins, mostly Fe transport</fullName>
    </submittedName>
</protein>
<feature type="region of interest" description="Disordered" evidence="8">
    <location>
        <begin position="796"/>
        <end position="826"/>
    </location>
</feature>
<dbReference type="InterPro" id="IPR039426">
    <property type="entry name" value="TonB-dep_rcpt-like"/>
</dbReference>
<comment type="subcellular location">
    <subcellularLocation>
        <location evidence="1 7">Cell outer membrane</location>
        <topology evidence="1 7">Multi-pass membrane protein</topology>
    </subcellularLocation>
</comment>
<dbReference type="OrthoDB" id="905812at2"/>
<comment type="similarity">
    <text evidence="7">Belongs to the TonB-dependent receptor family.</text>
</comment>
<dbReference type="InterPro" id="IPR041700">
    <property type="entry name" value="OMP_b-brl_3"/>
</dbReference>
<dbReference type="InterPro" id="IPR036942">
    <property type="entry name" value="Beta-barrel_TonB_sf"/>
</dbReference>
<sequence>MLKRLLLSTFMCYGAIAMAQTGNNSAKFTGKALDAVTGKPVEYASVVLLHPQDSSVVTGMYTQPNGDFSFNAIPAGTYVLRITFMGYDKLIKAVKVIPGKPVQFAGTLRLQPAGKTLATVEIKSEKPAFSMQIDRQVFDAGSIVTAEGGSGTDVMKNIPSVDVDIDDNITLRGKSVTIYVDGKPSPFGDAKTALQMIPASTIDRVEVINNPSAKFEAQGGGGIINIVLKKDKAIGYNVMVSAGAATRGQLNGNLNANLRIRKFNFFANYNGWYGSQTGYGYSNRQNLVVDTAGTAIFTQDSRNKNSNAGNGGRIGLDYYLNDYNTITISEGLNLNTGNSKDDITLNYLDAHGLTLQNGQRHNTSDYRNPNNNTSLNFRHTTDKQNEEWTAYISYSNNKGRNNSNYSTQYQNADGTPGNAQLQRNLGISQNQFWNIQTDYTTPVGKKGKFETGAKVTLQNNDNDYDARLFNFTTQQYEKSPDLSNTYYYKQDVYGGYANFSSAIGNLGYQVGARIEQADLKGFSYTKDTSVNNHFLNVFPSVFLKYNLPRNENQSLIFNYSTRIDRPGFDQLLPYINNSDPQNIRAGNPDLKPSLTHKFETNYSRYFPNTKDYLNTGVYYSQANDDIDRISILDTITGVTTTKPMNLATDKDWGANFTYNLHIIKGWNVTTNLNMEYSKLTGANVNNEYVTYGVTVNSNVRLPAKINFQVNGHYRSPRVAPQGTFKAMNGIDLGIRKEMLKNNALAIALNVSDVLNTQDYSSHYATSAFIQDYTRKRTTRFIRLNIRYRFGKMDPDMFKKKKKQEVPEEEVDDKEKDKDKKPVDSTL</sequence>
<dbReference type="PANTHER" id="PTHR40980">
    <property type="entry name" value="PLUG DOMAIN-CONTAINING PROTEIN"/>
    <property type="match status" value="1"/>
</dbReference>
<dbReference type="EMBL" id="FNBN01000017">
    <property type="protein sequence ID" value="SDH65582.1"/>
    <property type="molecule type" value="Genomic_DNA"/>
</dbReference>
<dbReference type="PANTHER" id="PTHR40980:SF4">
    <property type="entry name" value="TONB-DEPENDENT RECEPTOR-LIKE BETA-BARREL DOMAIN-CONTAINING PROTEIN"/>
    <property type="match status" value="1"/>
</dbReference>
<dbReference type="Gene3D" id="2.40.170.20">
    <property type="entry name" value="TonB-dependent receptor, beta-barrel domain"/>
    <property type="match status" value="1"/>
</dbReference>
<evidence type="ECO:0000256" key="6">
    <source>
        <dbReference type="ARBA" id="ARBA00023237"/>
    </source>
</evidence>
<evidence type="ECO:0000256" key="3">
    <source>
        <dbReference type="ARBA" id="ARBA00022452"/>
    </source>
</evidence>
<feature type="chain" id="PRO_5011529210" evidence="9">
    <location>
        <begin position="20"/>
        <end position="826"/>
    </location>
</feature>
<dbReference type="Pfam" id="PF13620">
    <property type="entry name" value="CarboxypepD_reg"/>
    <property type="match status" value="1"/>
</dbReference>
<evidence type="ECO:0000256" key="1">
    <source>
        <dbReference type="ARBA" id="ARBA00004571"/>
    </source>
</evidence>
<feature type="compositionally biased region" description="Basic and acidic residues" evidence="8">
    <location>
        <begin position="812"/>
        <end position="826"/>
    </location>
</feature>
<dbReference type="Pfam" id="PF07715">
    <property type="entry name" value="Plug"/>
    <property type="match status" value="1"/>
</dbReference>
<evidence type="ECO:0000256" key="4">
    <source>
        <dbReference type="ARBA" id="ARBA00022692"/>
    </source>
</evidence>
<dbReference type="STRING" id="104663.SAMN04488121_11712"/>
<dbReference type="Gene3D" id="2.60.40.1120">
    <property type="entry name" value="Carboxypeptidase-like, regulatory domain"/>
    <property type="match status" value="1"/>
</dbReference>
<evidence type="ECO:0000256" key="7">
    <source>
        <dbReference type="PROSITE-ProRule" id="PRU01360"/>
    </source>
</evidence>
<dbReference type="SUPFAM" id="SSF49464">
    <property type="entry name" value="Carboxypeptidase regulatory domain-like"/>
    <property type="match status" value="1"/>
</dbReference>
<evidence type="ECO:0000313" key="12">
    <source>
        <dbReference type="EMBL" id="SDH65582.1"/>
    </source>
</evidence>
<keyword evidence="9" id="KW-0732">Signal</keyword>
<dbReference type="InterPro" id="IPR008969">
    <property type="entry name" value="CarboxyPept-like_regulatory"/>
</dbReference>
<gene>
    <name evidence="12" type="ORF">SAMN04488121_11712</name>
</gene>